<keyword evidence="4" id="KW-1185">Reference proteome</keyword>
<sequence>MEQIHSDLTNLGYDGPALDNNVFNSKVFNTGPPNVYFVDIMSWLSSQLVSLCELESHVSPVEDEEELGGKAIGFLVEYSSLLKELGCPIKQLTKGSVEERLNEPEDKMLAIMYLCQELEAGKILAYKKPKKKETLKIELSESKTAKELREMLISLGFGKPPDNITPQKLFVEVEKKIYMLSQPLSPKDVVGEILFSGYLTEKQWFQFDKLYHEVNKEYKTRRNLLLTRLDVTIQSFLWADRLKCKSEEVMNKYNKQRSLIGDDPSVKISDILAATMSLAAIEKTSSASVRKNTKSSVNKVIIGAVPDRGGRPEEQQPPPPEVPSWQKNENSSRGGMRQTPQSSSNYRNSSDRDAPRDRNQNDNRSYNDNYQRSGNYNNNRGNYTRGNDYNAPTYQPIYQQPVQFYGQVGTPQFGFGGFMPAGDNFQQYGMSDGINQYQPKQNPNSGPRPRGGYERGGRSYRGQGRGRGRR</sequence>
<dbReference type="PANTHER" id="PTHR31353">
    <property type="entry name" value="FAM98"/>
    <property type="match status" value="1"/>
</dbReference>
<feature type="compositionally biased region" description="Polar residues" evidence="2">
    <location>
        <begin position="325"/>
        <end position="341"/>
    </location>
</feature>
<protein>
    <submittedName>
        <fullName evidence="3">Protein FAM98A</fullName>
    </submittedName>
</protein>
<organism evidence="3 4">
    <name type="scientific">Trichonephila clavata</name>
    <name type="common">Joro spider</name>
    <name type="synonym">Nephila clavata</name>
    <dbReference type="NCBI Taxonomy" id="2740835"/>
    <lineage>
        <taxon>Eukaryota</taxon>
        <taxon>Metazoa</taxon>
        <taxon>Ecdysozoa</taxon>
        <taxon>Arthropoda</taxon>
        <taxon>Chelicerata</taxon>
        <taxon>Arachnida</taxon>
        <taxon>Araneae</taxon>
        <taxon>Araneomorphae</taxon>
        <taxon>Entelegynae</taxon>
        <taxon>Araneoidea</taxon>
        <taxon>Nephilidae</taxon>
        <taxon>Trichonephila</taxon>
    </lineage>
</organism>
<comment type="similarity">
    <text evidence="1">Belongs to the FAM98 family.</text>
</comment>
<dbReference type="PANTHER" id="PTHR31353:SF1">
    <property type="entry name" value="PROTEIN FAM98B"/>
    <property type="match status" value="1"/>
</dbReference>
<dbReference type="OrthoDB" id="512356at2759"/>
<feature type="region of interest" description="Disordered" evidence="2">
    <location>
        <begin position="300"/>
        <end position="394"/>
    </location>
</feature>
<dbReference type="AlphaFoldDB" id="A0A8X6KRV9"/>
<dbReference type="Pfam" id="PF10239">
    <property type="entry name" value="DUF2465"/>
    <property type="match status" value="1"/>
</dbReference>
<dbReference type="InterPro" id="IPR018797">
    <property type="entry name" value="FAM98"/>
</dbReference>
<feature type="compositionally biased region" description="Basic and acidic residues" evidence="2">
    <location>
        <begin position="349"/>
        <end position="361"/>
    </location>
</feature>
<evidence type="ECO:0000313" key="3">
    <source>
        <dbReference type="EMBL" id="GFQ80178.1"/>
    </source>
</evidence>
<name>A0A8X6KRV9_TRICU</name>
<feature type="region of interest" description="Disordered" evidence="2">
    <location>
        <begin position="426"/>
        <end position="470"/>
    </location>
</feature>
<evidence type="ECO:0000256" key="1">
    <source>
        <dbReference type="ARBA" id="ARBA00007218"/>
    </source>
</evidence>
<feature type="compositionally biased region" description="Low complexity" evidence="2">
    <location>
        <begin position="367"/>
        <end position="390"/>
    </location>
</feature>
<dbReference type="GO" id="GO:0072669">
    <property type="term" value="C:tRNA-splicing ligase complex"/>
    <property type="evidence" value="ECO:0007669"/>
    <property type="project" value="TreeGrafter"/>
</dbReference>
<dbReference type="EMBL" id="BMAO01012266">
    <property type="protein sequence ID" value="GFQ80178.1"/>
    <property type="molecule type" value="Genomic_DNA"/>
</dbReference>
<accession>A0A8X6KRV9</accession>
<evidence type="ECO:0000313" key="4">
    <source>
        <dbReference type="Proteomes" id="UP000887116"/>
    </source>
</evidence>
<proteinExistence type="inferred from homology"/>
<feature type="compositionally biased region" description="Polar residues" evidence="2">
    <location>
        <begin position="426"/>
        <end position="444"/>
    </location>
</feature>
<dbReference type="Proteomes" id="UP000887116">
    <property type="component" value="Unassembled WGS sequence"/>
</dbReference>
<comment type="caution">
    <text evidence="3">The sequence shown here is derived from an EMBL/GenBank/DDBJ whole genome shotgun (WGS) entry which is preliminary data.</text>
</comment>
<reference evidence="3" key="1">
    <citation type="submission" date="2020-07" db="EMBL/GenBank/DDBJ databases">
        <title>Multicomponent nature underlies the extraordinary mechanical properties of spider dragline silk.</title>
        <authorList>
            <person name="Kono N."/>
            <person name="Nakamura H."/>
            <person name="Mori M."/>
            <person name="Yoshida Y."/>
            <person name="Ohtoshi R."/>
            <person name="Malay A.D."/>
            <person name="Moran D.A.P."/>
            <person name="Tomita M."/>
            <person name="Numata K."/>
            <person name="Arakawa K."/>
        </authorList>
    </citation>
    <scope>NUCLEOTIDE SEQUENCE</scope>
</reference>
<evidence type="ECO:0000256" key="2">
    <source>
        <dbReference type="SAM" id="MobiDB-lite"/>
    </source>
</evidence>
<gene>
    <name evidence="3" type="primary">FAM98A</name>
    <name evidence="3" type="ORF">TNCT_430921</name>
</gene>